<gene>
    <name evidence="1" type="ORF">AXFE_22310</name>
</gene>
<sequence>MILAAQDLRPLLGKVSLLGGVALAPSLTLLGKTLMLNPFCLHFDVPSRWLGRRKQGLGHLPYLF</sequence>
<comment type="caution">
    <text evidence="1">The sequence shown here is derived from an EMBL/GenBank/DDBJ whole genome shotgun (WGS) entry which is preliminary data.</text>
</comment>
<name>A0A0D8HGB2_9ACTN</name>
<proteinExistence type="predicted"/>
<evidence type="ECO:0000313" key="1">
    <source>
        <dbReference type="EMBL" id="KJF16948.1"/>
    </source>
</evidence>
<dbReference type="AlphaFoldDB" id="A0A0D8HGB2"/>
<evidence type="ECO:0000313" key="2">
    <source>
        <dbReference type="Proteomes" id="UP000032360"/>
    </source>
</evidence>
<reference evidence="1 2" key="1">
    <citation type="submission" date="2015-01" db="EMBL/GenBank/DDBJ databases">
        <title>Draft genome of the acidophilic iron oxidizer Acidithrix ferrooxidans strain Py-F3.</title>
        <authorList>
            <person name="Poehlein A."/>
            <person name="Eisen S."/>
            <person name="Schloemann M."/>
            <person name="Johnson B.D."/>
            <person name="Daniel R."/>
            <person name="Muehling M."/>
        </authorList>
    </citation>
    <scope>NUCLEOTIDE SEQUENCE [LARGE SCALE GENOMIC DNA]</scope>
    <source>
        <strain evidence="1 2">Py-F3</strain>
    </source>
</reference>
<dbReference type="Proteomes" id="UP000032360">
    <property type="component" value="Unassembled WGS sequence"/>
</dbReference>
<protein>
    <submittedName>
        <fullName evidence="1">Uncharacterized protein</fullName>
    </submittedName>
</protein>
<organism evidence="1 2">
    <name type="scientific">Acidithrix ferrooxidans</name>
    <dbReference type="NCBI Taxonomy" id="1280514"/>
    <lineage>
        <taxon>Bacteria</taxon>
        <taxon>Bacillati</taxon>
        <taxon>Actinomycetota</taxon>
        <taxon>Acidimicrobiia</taxon>
        <taxon>Acidimicrobiales</taxon>
        <taxon>Acidimicrobiaceae</taxon>
        <taxon>Acidithrix</taxon>
    </lineage>
</organism>
<keyword evidence="2" id="KW-1185">Reference proteome</keyword>
<accession>A0A0D8HGB2</accession>
<dbReference type="EMBL" id="JXYS01000070">
    <property type="protein sequence ID" value="KJF16948.1"/>
    <property type="molecule type" value="Genomic_DNA"/>
</dbReference>